<dbReference type="InterPro" id="IPR007461">
    <property type="entry name" value="Ysc84_actin-binding"/>
</dbReference>
<dbReference type="AlphaFoldDB" id="A0A4V3BM45"/>
<accession>A0A4V3BM45</accession>
<keyword evidence="4" id="KW-1185">Reference proteome</keyword>
<dbReference type="RefSeq" id="WP_133593354.1">
    <property type="nucleotide sequence ID" value="NZ_SNVV01000014.1"/>
</dbReference>
<evidence type="ECO:0000256" key="1">
    <source>
        <dbReference type="SAM" id="SignalP"/>
    </source>
</evidence>
<dbReference type="EMBL" id="SNVV01000014">
    <property type="protein sequence ID" value="TDN48722.1"/>
    <property type="molecule type" value="Genomic_DNA"/>
</dbReference>
<feature type="chain" id="PRO_5020435545" evidence="1">
    <location>
        <begin position="24"/>
        <end position="187"/>
    </location>
</feature>
<proteinExistence type="predicted"/>
<comment type="caution">
    <text evidence="3">The sequence shown here is derived from an EMBL/GenBank/DDBJ whole genome shotgun (WGS) entry which is preliminary data.</text>
</comment>
<reference evidence="3 4" key="1">
    <citation type="submission" date="2019-03" db="EMBL/GenBank/DDBJ databases">
        <title>Genomic Encyclopedia of Type Strains, Phase IV (KMG-IV): sequencing the most valuable type-strain genomes for metagenomic binning, comparative biology and taxonomic classification.</title>
        <authorList>
            <person name="Goeker M."/>
        </authorList>
    </citation>
    <scope>NUCLEOTIDE SEQUENCE [LARGE SCALE GENOMIC DNA]</scope>
    <source>
        <strain evidence="3 4">DSM 12121</strain>
    </source>
</reference>
<evidence type="ECO:0000313" key="4">
    <source>
        <dbReference type="Proteomes" id="UP000295129"/>
    </source>
</evidence>
<gene>
    <name evidence="3" type="ORF">C7389_114109</name>
</gene>
<organism evidence="3 4">
    <name type="scientific">Azoarcus indigens</name>
    <dbReference type="NCBI Taxonomy" id="29545"/>
    <lineage>
        <taxon>Bacteria</taxon>
        <taxon>Pseudomonadati</taxon>
        <taxon>Pseudomonadota</taxon>
        <taxon>Betaproteobacteria</taxon>
        <taxon>Rhodocyclales</taxon>
        <taxon>Zoogloeaceae</taxon>
        <taxon>Azoarcus</taxon>
    </lineage>
</organism>
<name>A0A4V3BM45_9RHOO</name>
<keyword evidence="1" id="KW-0732">Signal</keyword>
<feature type="domain" description="Ysc84 actin-binding" evidence="2">
    <location>
        <begin position="98"/>
        <end position="187"/>
    </location>
</feature>
<dbReference type="Pfam" id="PF04366">
    <property type="entry name" value="Ysc84"/>
    <property type="match status" value="1"/>
</dbReference>
<dbReference type="OrthoDB" id="117166at2"/>
<evidence type="ECO:0000313" key="3">
    <source>
        <dbReference type="EMBL" id="TDN48722.1"/>
    </source>
</evidence>
<dbReference type="Proteomes" id="UP000295129">
    <property type="component" value="Unassembled WGS sequence"/>
</dbReference>
<sequence length="187" mass="20046">MFPRSRTTLALLLLATASPTAQAADEAAQQRAEIHRMCDEALSTLYAARPTARTIVARSAGYGCFSGFGVSLLLGGAGARGMVRDNASGEVVYMNMGQASAGLDIGIKDYREVLVFRDRETIQRFVESGWQIAGTANATLRVSDRGLASEITEALRDPIAIYPMTRAGLAAGVAAGGRRYWRDEQIN</sequence>
<protein>
    <submittedName>
        <fullName evidence="3">Lipid-binding SYLF domain-containing protein</fullName>
    </submittedName>
</protein>
<evidence type="ECO:0000259" key="2">
    <source>
        <dbReference type="Pfam" id="PF04366"/>
    </source>
</evidence>
<feature type="signal peptide" evidence="1">
    <location>
        <begin position="1"/>
        <end position="23"/>
    </location>
</feature>